<keyword evidence="8" id="KW-1185">Reference proteome</keyword>
<name>A0A4S2B1L6_9BACE</name>
<keyword evidence="5 6" id="KW-0472">Membrane</keyword>
<protein>
    <recommendedName>
        <fullName evidence="9">Lipopolysaccharide biosynthesis protein</fullName>
    </recommendedName>
</protein>
<proteinExistence type="predicted"/>
<sequence>MSDYSINKNRIAKNTMLLYCRMLFLMIVSLYTSRVILDALGVEDYGIYNAVAGFITMFSMISASISGAISRFITFVLGEGNQQKMNRVFCTALSTQFAIGIIVVILVESLGIWFLNTHMTIPTRRILASNWVLQFALITFILNLWNTPYNACIIAHERMTAFAYIGIFEGLVYLLIALGIKVSPIDNLIFYSSLMCVAAFIIVIVYTIYCKKNFEECKICWSFDKKMFVEIFGFAGWNFVGTTSGLLRDQGINLLFNVCYGPTVNAARGLATQVQSAVGKFTQNFFMAVQPQIIKSYAAKRIDDSHSLVLQSSRLAFILMLALVTPIIFEADYILGLWLKSVPEYTVSFVRIILFFSLVESFSHPLIHLMLATGNIKKYQIVVGSTYIANFFVAWIVLLLGGTPEMSQLTIILFALVALVFRVLMLRPMTNFPVREFFISTVSRCLAIMLISFTVSYFVTKMMSMGLVRLFLNLCATEFILCALTVMLGLKSYERQFVFQKIRFILRK</sequence>
<dbReference type="EMBL" id="SRYZ01000009">
    <property type="protein sequence ID" value="TGY07563.1"/>
    <property type="molecule type" value="Genomic_DNA"/>
</dbReference>
<dbReference type="PANTHER" id="PTHR30250">
    <property type="entry name" value="PST FAMILY PREDICTED COLANIC ACID TRANSPORTER"/>
    <property type="match status" value="1"/>
</dbReference>
<keyword evidence="3 6" id="KW-0812">Transmembrane</keyword>
<feature type="transmembrane region" description="Helical" evidence="6">
    <location>
        <begin position="345"/>
        <end position="367"/>
    </location>
</feature>
<dbReference type="AlphaFoldDB" id="A0A4S2B1L6"/>
<accession>A0A4S2B1L6</accession>
<evidence type="ECO:0000313" key="8">
    <source>
        <dbReference type="Proteomes" id="UP000310532"/>
    </source>
</evidence>
<feature type="transmembrane region" description="Helical" evidence="6">
    <location>
        <begin position="188"/>
        <end position="209"/>
    </location>
</feature>
<keyword evidence="4 6" id="KW-1133">Transmembrane helix</keyword>
<dbReference type="GeneID" id="29795877"/>
<dbReference type="Proteomes" id="UP000310532">
    <property type="component" value="Unassembled WGS sequence"/>
</dbReference>
<evidence type="ECO:0000256" key="1">
    <source>
        <dbReference type="ARBA" id="ARBA00004651"/>
    </source>
</evidence>
<feature type="transmembrane region" description="Helical" evidence="6">
    <location>
        <begin position="51"/>
        <end position="77"/>
    </location>
</feature>
<feature type="transmembrane region" description="Helical" evidence="6">
    <location>
        <begin position="126"/>
        <end position="145"/>
    </location>
</feature>
<feature type="transmembrane region" description="Helical" evidence="6">
    <location>
        <begin position="161"/>
        <end position="182"/>
    </location>
</feature>
<feature type="transmembrane region" description="Helical" evidence="6">
    <location>
        <begin position="379"/>
        <end position="400"/>
    </location>
</feature>
<dbReference type="RefSeq" id="WP_005837286.1">
    <property type="nucleotide sequence ID" value="NZ_SRYZ01000009.1"/>
</dbReference>
<evidence type="ECO:0000256" key="2">
    <source>
        <dbReference type="ARBA" id="ARBA00022475"/>
    </source>
</evidence>
<evidence type="ECO:0000313" key="7">
    <source>
        <dbReference type="EMBL" id="TGY07563.1"/>
    </source>
</evidence>
<feature type="transmembrane region" description="Helical" evidence="6">
    <location>
        <begin position="12"/>
        <end position="31"/>
    </location>
</feature>
<keyword evidence="2" id="KW-1003">Cell membrane</keyword>
<reference evidence="7 8" key="1">
    <citation type="submission" date="2019-04" db="EMBL/GenBank/DDBJ databases">
        <title>Microbes associate with the intestines of laboratory mice.</title>
        <authorList>
            <person name="Navarre W."/>
            <person name="Wong E."/>
            <person name="Huang K."/>
            <person name="Tropini C."/>
            <person name="Ng K."/>
            <person name="Yu B."/>
        </authorList>
    </citation>
    <scope>NUCLEOTIDE SEQUENCE [LARGE SCALE GENOMIC DNA]</scope>
    <source>
        <strain evidence="7 8">NM69_E16B</strain>
    </source>
</reference>
<dbReference type="InterPro" id="IPR050833">
    <property type="entry name" value="Poly_Biosynth_Transport"/>
</dbReference>
<feature type="transmembrane region" description="Helical" evidence="6">
    <location>
        <begin position="406"/>
        <end position="425"/>
    </location>
</feature>
<comment type="subcellular location">
    <subcellularLocation>
        <location evidence="1">Cell membrane</location>
        <topology evidence="1">Multi-pass membrane protein</topology>
    </subcellularLocation>
</comment>
<feature type="transmembrane region" description="Helical" evidence="6">
    <location>
        <begin position="470"/>
        <end position="490"/>
    </location>
</feature>
<evidence type="ECO:0000256" key="3">
    <source>
        <dbReference type="ARBA" id="ARBA00022692"/>
    </source>
</evidence>
<dbReference type="GO" id="GO:0005886">
    <property type="term" value="C:plasma membrane"/>
    <property type="evidence" value="ECO:0007669"/>
    <property type="project" value="UniProtKB-SubCell"/>
</dbReference>
<gene>
    <name evidence="7" type="ORF">E5355_06240</name>
</gene>
<organism evidence="7 8">
    <name type="scientific">Bacteroides muris</name>
    <name type="common">ex Afrizal et al. 2022</name>
    <dbReference type="NCBI Taxonomy" id="2516960"/>
    <lineage>
        <taxon>Bacteria</taxon>
        <taxon>Pseudomonadati</taxon>
        <taxon>Bacteroidota</taxon>
        <taxon>Bacteroidia</taxon>
        <taxon>Bacteroidales</taxon>
        <taxon>Bacteroidaceae</taxon>
        <taxon>Bacteroides</taxon>
    </lineage>
</organism>
<comment type="caution">
    <text evidence="7">The sequence shown here is derived from an EMBL/GenBank/DDBJ whole genome shotgun (WGS) entry which is preliminary data.</text>
</comment>
<evidence type="ECO:0008006" key="9">
    <source>
        <dbReference type="Google" id="ProtNLM"/>
    </source>
</evidence>
<feature type="transmembrane region" description="Helical" evidence="6">
    <location>
        <begin position="315"/>
        <end position="339"/>
    </location>
</feature>
<evidence type="ECO:0000256" key="4">
    <source>
        <dbReference type="ARBA" id="ARBA00022989"/>
    </source>
</evidence>
<dbReference type="PANTHER" id="PTHR30250:SF26">
    <property type="entry name" value="PSMA PROTEIN"/>
    <property type="match status" value="1"/>
</dbReference>
<evidence type="ECO:0000256" key="6">
    <source>
        <dbReference type="SAM" id="Phobius"/>
    </source>
</evidence>
<feature type="transmembrane region" description="Helical" evidence="6">
    <location>
        <begin position="437"/>
        <end position="458"/>
    </location>
</feature>
<evidence type="ECO:0000256" key="5">
    <source>
        <dbReference type="ARBA" id="ARBA00023136"/>
    </source>
</evidence>
<feature type="transmembrane region" description="Helical" evidence="6">
    <location>
        <begin position="89"/>
        <end position="114"/>
    </location>
</feature>